<feature type="compositionally biased region" description="Basic and acidic residues" evidence="7">
    <location>
        <begin position="630"/>
        <end position="642"/>
    </location>
</feature>
<evidence type="ECO:0000313" key="9">
    <source>
        <dbReference type="EMBL" id="KAJ3037541.1"/>
    </source>
</evidence>
<feature type="compositionally biased region" description="Low complexity" evidence="7">
    <location>
        <begin position="209"/>
        <end position="222"/>
    </location>
</feature>
<comment type="subcellular location">
    <subcellularLocation>
        <location evidence="2">Cytoplasm</location>
        <location evidence="2">Cytoskeleton</location>
        <location evidence="2">Spindle</location>
    </subcellularLocation>
    <subcellularLocation>
        <location evidence="1">Nucleus</location>
    </subcellularLocation>
</comment>
<feature type="compositionally biased region" description="Basic and acidic residues" evidence="7">
    <location>
        <begin position="1075"/>
        <end position="1100"/>
    </location>
</feature>
<evidence type="ECO:0000256" key="5">
    <source>
        <dbReference type="ARBA" id="ARBA00023212"/>
    </source>
</evidence>
<proteinExistence type="inferred from homology"/>
<feature type="region of interest" description="Disordered" evidence="7">
    <location>
        <begin position="794"/>
        <end position="934"/>
    </location>
</feature>
<feature type="domain" description="Inner centromere protein ARK-binding" evidence="8">
    <location>
        <begin position="1045"/>
        <end position="1106"/>
    </location>
</feature>
<feature type="compositionally biased region" description="Basic and acidic residues" evidence="7">
    <location>
        <begin position="693"/>
        <end position="705"/>
    </location>
</feature>
<feature type="compositionally biased region" description="Low complexity" evidence="7">
    <location>
        <begin position="496"/>
        <end position="516"/>
    </location>
</feature>
<feature type="region of interest" description="Disordered" evidence="7">
    <location>
        <begin position="87"/>
        <end position="110"/>
    </location>
</feature>
<evidence type="ECO:0000259" key="8">
    <source>
        <dbReference type="Pfam" id="PF03941"/>
    </source>
</evidence>
<dbReference type="AlphaFoldDB" id="A0AAD5X018"/>
<protein>
    <recommendedName>
        <fullName evidence="8">Inner centromere protein ARK-binding domain-containing protein</fullName>
    </recommendedName>
</protein>
<evidence type="ECO:0000256" key="4">
    <source>
        <dbReference type="ARBA" id="ARBA00022490"/>
    </source>
</evidence>
<comment type="caution">
    <text evidence="9">The sequence shown here is derived from an EMBL/GenBank/DDBJ whole genome shotgun (WGS) entry which is preliminary data.</text>
</comment>
<dbReference type="GO" id="GO:0005819">
    <property type="term" value="C:spindle"/>
    <property type="evidence" value="ECO:0007669"/>
    <property type="project" value="UniProtKB-SubCell"/>
</dbReference>
<feature type="compositionally biased region" description="Polar residues" evidence="7">
    <location>
        <begin position="398"/>
        <end position="425"/>
    </location>
</feature>
<comment type="similarity">
    <text evidence="3">Belongs to the INCENP family.</text>
</comment>
<accession>A0AAD5X018</accession>
<sequence>MARAKAGKGKAAGGGTSKGKAKLMNAPFHVNGWAADTRKQQLLLFDNALRDGEAEISNHLHFLHTQWLNIIESQFQKSENYTKIFKTPGKRKRPREDVKPPSNPLQQQEAGLFKTKVRAGSPAALEFSEPTSTARALKKASAFTQPIVDIPENETARLSLEHVRRSQEGMLDGTQNAIPPASPPSAELPGKTTPPSVNMSPEVSKPGKQNRSSDNSSQSDGSPPESTPQSSDAVEDDQHSKRRKLKHQQSPTQAATDADSDKPEAKRKQPVRGKAEMPKAEKPTQGRNLRSGKAKQVEDATAEETHDARSEHAAGSGGVEAVSEQQSTLTSSTEGIQQKKGQDAAGNENDDDDMELVSEGGDDGGAGLEQDDDSYVDLSPQKVGAIKKTVEPDHSPGSDGTDQSSSKQMMTSLAGNNTSAGNQCRQAPRKPASPSPFKERPRPITKQHPPSPSLPPVQKPTTSTSPSSGNHRRTSEPSSTIPVTEVTHSEPPTVPARPASTGSATTSAAPTRSMPAGGHMKAFISLIEQERVQRERDLQNQITRNPAYLKAKEALERARSANGGASVIVPTPSKQGDEVTKSSKDDQNVTKDSERTRDVPEGKRTAAQASEVEDVTGDKEELPILSQGTDARDSWHDAREFRASGGGNACMTEDASKTRRSTLSRMASVNSDYADASQMDLEQSILSDESETEDHMEQAGERRQADVQITPDDPLANRKDREELVEEGDEEKQLKDVEERTNVTAEENEEKKESIAAPPASGRSLWGGGLLGALASTTRSIANLSTQSTFIPTVVKDKPAAPKPKVEIKALQAAAQAARKEQEERERRAQQRQAQAERTKTALKRKEEEDQRRAEELRKKEEEKNKRVEGLLAQKRQDEELAKKKRADKMREMAERQQQAAAEAERKTKEEQTTKIAAIPKSKIPAAPNKAPANEWEEIMPKTPATSAKQKPIIPVSILKTPSQSSLVSSSEAAGEDFPAVKDPILSELFETPDHQHEYSGGEPSTAGSQCGYSGNGKKRNRSEGVTTLALDEHGNLPEPPSDYSSDSDITDSDEDKSPLPKKRRTNIPAWADSPEVRKAQRAMRMRDPDALFGQKERMPPIEEVFKEGLRNKKAFRARQSSAFTGADKLTEEEIEEFKRKQGYKY</sequence>
<keyword evidence="6" id="KW-0539">Nucleus</keyword>
<keyword evidence="10" id="KW-1185">Reference proteome</keyword>
<feature type="compositionally biased region" description="Basic and acidic residues" evidence="7">
    <location>
        <begin position="259"/>
        <end position="284"/>
    </location>
</feature>
<evidence type="ECO:0000256" key="2">
    <source>
        <dbReference type="ARBA" id="ARBA00004186"/>
    </source>
</evidence>
<feature type="compositionally biased region" description="Basic and acidic residues" evidence="7">
    <location>
        <begin position="731"/>
        <end position="741"/>
    </location>
</feature>
<organism evidence="9 10">
    <name type="scientific">Rhizophlyctis rosea</name>
    <dbReference type="NCBI Taxonomy" id="64517"/>
    <lineage>
        <taxon>Eukaryota</taxon>
        <taxon>Fungi</taxon>
        <taxon>Fungi incertae sedis</taxon>
        <taxon>Chytridiomycota</taxon>
        <taxon>Chytridiomycota incertae sedis</taxon>
        <taxon>Chytridiomycetes</taxon>
        <taxon>Rhizophlyctidales</taxon>
        <taxon>Rhizophlyctidaceae</taxon>
        <taxon>Rhizophlyctis</taxon>
    </lineage>
</organism>
<keyword evidence="5" id="KW-0206">Cytoskeleton</keyword>
<dbReference type="GO" id="GO:0005634">
    <property type="term" value="C:nucleus"/>
    <property type="evidence" value="ECO:0007669"/>
    <property type="project" value="UniProtKB-SubCell"/>
</dbReference>
<dbReference type="Pfam" id="PF03941">
    <property type="entry name" value="INCENP_ARK-bind"/>
    <property type="match status" value="1"/>
</dbReference>
<dbReference type="InterPro" id="IPR005635">
    <property type="entry name" value="Inner_centromere_prot_ARK-bd"/>
</dbReference>
<evidence type="ECO:0000256" key="1">
    <source>
        <dbReference type="ARBA" id="ARBA00004123"/>
    </source>
</evidence>
<feature type="compositionally biased region" description="Basic and acidic residues" evidence="7">
    <location>
        <begin position="295"/>
        <end position="312"/>
    </location>
</feature>
<feature type="compositionally biased region" description="Basic and acidic residues" evidence="7">
    <location>
        <begin position="818"/>
        <end position="882"/>
    </location>
</feature>
<feature type="region of interest" description="Disordered" evidence="7">
    <location>
        <begin position="961"/>
        <end position="1100"/>
    </location>
</feature>
<keyword evidence="4" id="KW-0963">Cytoplasm</keyword>
<evidence type="ECO:0000256" key="7">
    <source>
        <dbReference type="SAM" id="MobiDB-lite"/>
    </source>
</evidence>
<dbReference type="EMBL" id="JADGJD010001819">
    <property type="protein sequence ID" value="KAJ3037541.1"/>
    <property type="molecule type" value="Genomic_DNA"/>
</dbReference>
<feature type="compositionally biased region" description="Polar residues" evidence="7">
    <location>
        <begin position="459"/>
        <end position="469"/>
    </location>
</feature>
<gene>
    <name evidence="9" type="ORF">HK097_003473</name>
</gene>
<feature type="compositionally biased region" description="Pro residues" evidence="7">
    <location>
        <begin position="449"/>
        <end position="458"/>
    </location>
</feature>
<feature type="compositionally biased region" description="Basic and acidic residues" evidence="7">
    <location>
        <begin position="575"/>
        <end position="604"/>
    </location>
</feature>
<feature type="compositionally biased region" description="Low complexity" evidence="7">
    <location>
        <begin position="323"/>
        <end position="334"/>
    </location>
</feature>
<feature type="compositionally biased region" description="Polar residues" evidence="7">
    <location>
        <begin position="661"/>
        <end position="671"/>
    </location>
</feature>
<feature type="region of interest" description="Disordered" evidence="7">
    <location>
        <begin position="171"/>
        <end position="522"/>
    </location>
</feature>
<feature type="compositionally biased region" description="Basic and acidic residues" evidence="7">
    <location>
        <begin position="795"/>
        <end position="808"/>
    </location>
</feature>
<feature type="region of interest" description="Disordered" evidence="7">
    <location>
        <begin position="553"/>
        <end position="769"/>
    </location>
</feature>
<evidence type="ECO:0000256" key="6">
    <source>
        <dbReference type="ARBA" id="ARBA00023242"/>
    </source>
</evidence>
<reference evidence="9" key="1">
    <citation type="submission" date="2020-05" db="EMBL/GenBank/DDBJ databases">
        <title>Phylogenomic resolution of chytrid fungi.</title>
        <authorList>
            <person name="Stajich J.E."/>
            <person name="Amses K."/>
            <person name="Simmons R."/>
            <person name="Seto K."/>
            <person name="Myers J."/>
            <person name="Bonds A."/>
            <person name="Quandt C.A."/>
            <person name="Barry K."/>
            <person name="Liu P."/>
            <person name="Grigoriev I."/>
            <person name="Longcore J.E."/>
            <person name="James T.Y."/>
        </authorList>
    </citation>
    <scope>NUCLEOTIDE SEQUENCE</scope>
    <source>
        <strain evidence="9">JEL0318</strain>
    </source>
</reference>
<feature type="compositionally biased region" description="Acidic residues" evidence="7">
    <location>
        <begin position="348"/>
        <end position="362"/>
    </location>
</feature>
<dbReference type="Proteomes" id="UP001212841">
    <property type="component" value="Unassembled WGS sequence"/>
</dbReference>
<name>A0AAD5X018_9FUNG</name>
<feature type="compositionally biased region" description="Basic and acidic residues" evidence="7">
    <location>
        <begin position="903"/>
        <end position="913"/>
    </location>
</feature>
<evidence type="ECO:0000313" key="10">
    <source>
        <dbReference type="Proteomes" id="UP001212841"/>
    </source>
</evidence>
<feature type="compositionally biased region" description="Low complexity" evidence="7">
    <location>
        <begin position="914"/>
        <end position="934"/>
    </location>
</feature>
<evidence type="ECO:0000256" key="3">
    <source>
        <dbReference type="ARBA" id="ARBA00010042"/>
    </source>
</evidence>
<feature type="region of interest" description="Disordered" evidence="7">
    <location>
        <begin position="1"/>
        <end position="20"/>
    </location>
</feature>